<name>A0A917ZQE9_9ACTN</name>
<comment type="caution">
    <text evidence="2">The sequence shown here is derived from an EMBL/GenBank/DDBJ whole genome shotgun (WGS) entry which is preliminary data.</text>
</comment>
<feature type="compositionally biased region" description="Polar residues" evidence="1">
    <location>
        <begin position="31"/>
        <end position="50"/>
    </location>
</feature>
<evidence type="ECO:0000313" key="3">
    <source>
        <dbReference type="Proteomes" id="UP000641932"/>
    </source>
</evidence>
<dbReference type="EMBL" id="BMMS01000011">
    <property type="protein sequence ID" value="GGO88332.1"/>
    <property type="molecule type" value="Genomic_DNA"/>
</dbReference>
<reference evidence="2" key="2">
    <citation type="submission" date="2020-09" db="EMBL/GenBank/DDBJ databases">
        <authorList>
            <person name="Sun Q."/>
            <person name="Zhou Y."/>
        </authorList>
    </citation>
    <scope>NUCLEOTIDE SEQUENCE</scope>
    <source>
        <strain evidence="2">CGMCC 4.7201</strain>
    </source>
</reference>
<evidence type="ECO:0000313" key="2">
    <source>
        <dbReference type="EMBL" id="GGO88332.1"/>
    </source>
</evidence>
<feature type="region of interest" description="Disordered" evidence="1">
    <location>
        <begin position="1"/>
        <end position="92"/>
    </location>
</feature>
<dbReference type="Proteomes" id="UP000641932">
    <property type="component" value="Unassembled WGS sequence"/>
</dbReference>
<protein>
    <submittedName>
        <fullName evidence="2">Uncharacterized protein</fullName>
    </submittedName>
</protein>
<feature type="compositionally biased region" description="Polar residues" evidence="1">
    <location>
        <begin position="1"/>
        <end position="12"/>
    </location>
</feature>
<gene>
    <name evidence="2" type="ORF">GCM10012280_28890</name>
</gene>
<dbReference type="AlphaFoldDB" id="A0A917ZQE9"/>
<evidence type="ECO:0000256" key="1">
    <source>
        <dbReference type="SAM" id="MobiDB-lite"/>
    </source>
</evidence>
<keyword evidence="3" id="KW-1185">Reference proteome</keyword>
<accession>A0A917ZQE9</accession>
<proteinExistence type="predicted"/>
<reference evidence="2" key="1">
    <citation type="journal article" date="2014" name="Int. J. Syst. Evol. Microbiol.">
        <title>Complete genome sequence of Corynebacterium casei LMG S-19264T (=DSM 44701T), isolated from a smear-ripened cheese.</title>
        <authorList>
            <consortium name="US DOE Joint Genome Institute (JGI-PGF)"/>
            <person name="Walter F."/>
            <person name="Albersmeier A."/>
            <person name="Kalinowski J."/>
            <person name="Ruckert C."/>
        </authorList>
    </citation>
    <scope>NUCLEOTIDE SEQUENCE</scope>
    <source>
        <strain evidence="2">CGMCC 4.7201</strain>
    </source>
</reference>
<sequence length="92" mass="9776">MRLSDPTISQLTPAPEGGRPAYSARAGTLCSRPSAQSRPMTQTTEASRTSPDAPAAIRRAHGERGRRRRDGGRTVLRGRAPAPGCSFASLMD</sequence>
<feature type="compositionally biased region" description="Basic residues" evidence="1">
    <location>
        <begin position="58"/>
        <end position="70"/>
    </location>
</feature>
<organism evidence="2 3">
    <name type="scientific">Wenjunlia tyrosinilytica</name>
    <dbReference type="NCBI Taxonomy" id="1544741"/>
    <lineage>
        <taxon>Bacteria</taxon>
        <taxon>Bacillati</taxon>
        <taxon>Actinomycetota</taxon>
        <taxon>Actinomycetes</taxon>
        <taxon>Kitasatosporales</taxon>
        <taxon>Streptomycetaceae</taxon>
        <taxon>Wenjunlia</taxon>
    </lineage>
</organism>